<dbReference type="PROSITE" id="PS50041">
    <property type="entry name" value="C_TYPE_LECTIN_2"/>
    <property type="match status" value="1"/>
</dbReference>
<dbReference type="Pfam" id="PF00059">
    <property type="entry name" value="Lectin_C"/>
    <property type="match status" value="1"/>
</dbReference>
<evidence type="ECO:0000256" key="1">
    <source>
        <dbReference type="ARBA" id="ARBA00023157"/>
    </source>
</evidence>
<dbReference type="OrthoDB" id="5976811at2759"/>
<feature type="signal peptide" evidence="2">
    <location>
        <begin position="1"/>
        <end position="20"/>
    </location>
</feature>
<dbReference type="InterPro" id="IPR016186">
    <property type="entry name" value="C-type_lectin-like/link_sf"/>
</dbReference>
<dbReference type="GO" id="GO:0005576">
    <property type="term" value="C:extracellular region"/>
    <property type="evidence" value="ECO:0007669"/>
    <property type="project" value="InterPro"/>
</dbReference>
<gene>
    <name evidence="5" type="primary">CLEC18C</name>
    <name evidence="5" type="ORF">BLAG_LOCUS12155</name>
</gene>
<protein>
    <submittedName>
        <fullName evidence="5">CLEC18C protein</fullName>
    </submittedName>
</protein>
<dbReference type="PROSITE" id="PS51257">
    <property type="entry name" value="PROKAR_LIPOPROTEIN"/>
    <property type="match status" value="1"/>
</dbReference>
<dbReference type="AlphaFoldDB" id="A0A8J9ZCC3"/>
<dbReference type="CDD" id="cd00037">
    <property type="entry name" value="CLECT"/>
    <property type="match status" value="1"/>
</dbReference>
<feature type="chain" id="PRO_5035429669" evidence="2">
    <location>
        <begin position="21"/>
        <end position="216"/>
    </location>
</feature>
<dbReference type="InterPro" id="IPR016187">
    <property type="entry name" value="CTDL_fold"/>
</dbReference>
<dbReference type="InterPro" id="IPR009030">
    <property type="entry name" value="Growth_fac_rcpt_cys_sf"/>
</dbReference>
<dbReference type="PANTHER" id="PTHR22801">
    <property type="entry name" value="LITHOSTATHINE"/>
    <property type="match status" value="1"/>
</dbReference>
<dbReference type="Proteomes" id="UP000838412">
    <property type="component" value="Chromosome 19"/>
</dbReference>
<evidence type="ECO:0000259" key="4">
    <source>
        <dbReference type="PROSITE" id="PS51323"/>
    </source>
</evidence>
<evidence type="ECO:0000256" key="2">
    <source>
        <dbReference type="SAM" id="SignalP"/>
    </source>
</evidence>
<dbReference type="PROSITE" id="PS51323">
    <property type="entry name" value="IGFBP_N_2"/>
    <property type="match status" value="1"/>
</dbReference>
<dbReference type="Gene3D" id="3.10.100.10">
    <property type="entry name" value="Mannose-Binding Protein A, subunit A"/>
    <property type="match status" value="1"/>
</dbReference>
<dbReference type="SMART" id="SM00034">
    <property type="entry name" value="CLECT"/>
    <property type="match status" value="1"/>
</dbReference>
<dbReference type="SUPFAM" id="SSF57184">
    <property type="entry name" value="Growth factor receptor domain"/>
    <property type="match status" value="1"/>
</dbReference>
<dbReference type="InterPro" id="IPR050801">
    <property type="entry name" value="Ca-Dep_Lectins_ImmuneDev"/>
</dbReference>
<evidence type="ECO:0000313" key="5">
    <source>
        <dbReference type="EMBL" id="CAH1251931.1"/>
    </source>
</evidence>
<sequence>MGKLFIICIFLLGMVNGLAALSCAVCGEYECPTPPPCPANLVKDVCGCCDVCAKVKGESCGGDCLSAYRCGSCYRICATGDSYEEASETCELQGGRLAAIKDSRAFNFLMASTKNFPFSYIRQLLLASILLITGKLNDMTGTTTAWIGLDDLGTEGELEWSDGVSCRKRGINFCSGIHPQNTDNNDCVYLSTSYNFGIGNCKMQMPFICEFEKEEY</sequence>
<name>A0A8J9ZCC3_BRALA</name>
<dbReference type="InterPro" id="IPR001304">
    <property type="entry name" value="C-type_lectin-like"/>
</dbReference>
<accession>A0A8J9ZCC3</accession>
<feature type="domain" description="IGFBP N-terminal" evidence="4">
    <location>
        <begin position="19"/>
        <end position="93"/>
    </location>
</feature>
<keyword evidence="2" id="KW-0732">Signal</keyword>
<evidence type="ECO:0000259" key="3">
    <source>
        <dbReference type="PROSITE" id="PS50041"/>
    </source>
</evidence>
<evidence type="ECO:0000313" key="6">
    <source>
        <dbReference type="Proteomes" id="UP000838412"/>
    </source>
</evidence>
<keyword evidence="6" id="KW-1185">Reference proteome</keyword>
<feature type="domain" description="C-type lectin" evidence="3">
    <location>
        <begin position="69"/>
        <end position="210"/>
    </location>
</feature>
<dbReference type="PANTHER" id="PTHR22801:SF63">
    <property type="entry name" value="C-TYPE LECTIN DOMAIN-CONTAINING PROTEIN"/>
    <property type="match status" value="1"/>
</dbReference>
<dbReference type="SUPFAM" id="SSF56436">
    <property type="entry name" value="C-type lectin-like"/>
    <property type="match status" value="1"/>
</dbReference>
<reference evidence="5" key="1">
    <citation type="submission" date="2022-01" db="EMBL/GenBank/DDBJ databases">
        <authorList>
            <person name="Braso-Vives M."/>
        </authorList>
    </citation>
    <scope>NUCLEOTIDE SEQUENCE</scope>
</reference>
<organism evidence="5 6">
    <name type="scientific">Branchiostoma lanceolatum</name>
    <name type="common">Common lancelet</name>
    <name type="synonym">Amphioxus lanceolatum</name>
    <dbReference type="NCBI Taxonomy" id="7740"/>
    <lineage>
        <taxon>Eukaryota</taxon>
        <taxon>Metazoa</taxon>
        <taxon>Chordata</taxon>
        <taxon>Cephalochordata</taxon>
        <taxon>Leptocardii</taxon>
        <taxon>Amphioxiformes</taxon>
        <taxon>Branchiostomatidae</taxon>
        <taxon>Branchiostoma</taxon>
    </lineage>
</organism>
<dbReference type="InterPro" id="IPR000867">
    <property type="entry name" value="IGFBP-like"/>
</dbReference>
<keyword evidence="1" id="KW-1015">Disulfide bond</keyword>
<proteinExistence type="predicted"/>
<dbReference type="EMBL" id="OV696704">
    <property type="protein sequence ID" value="CAH1251931.1"/>
    <property type="molecule type" value="Genomic_DNA"/>
</dbReference>